<gene>
    <name evidence="1" type="ORF">AVEN_218415_1</name>
</gene>
<name>A0A4Y2MW72_ARAVE</name>
<organism evidence="1 2">
    <name type="scientific">Araneus ventricosus</name>
    <name type="common">Orbweaver spider</name>
    <name type="synonym">Epeira ventricosa</name>
    <dbReference type="NCBI Taxonomy" id="182803"/>
    <lineage>
        <taxon>Eukaryota</taxon>
        <taxon>Metazoa</taxon>
        <taxon>Ecdysozoa</taxon>
        <taxon>Arthropoda</taxon>
        <taxon>Chelicerata</taxon>
        <taxon>Arachnida</taxon>
        <taxon>Araneae</taxon>
        <taxon>Araneomorphae</taxon>
        <taxon>Entelegynae</taxon>
        <taxon>Araneoidea</taxon>
        <taxon>Araneidae</taxon>
        <taxon>Araneus</taxon>
    </lineage>
</organism>
<reference evidence="1 2" key="1">
    <citation type="journal article" date="2019" name="Sci. Rep.">
        <title>Orb-weaving spider Araneus ventricosus genome elucidates the spidroin gene catalogue.</title>
        <authorList>
            <person name="Kono N."/>
            <person name="Nakamura H."/>
            <person name="Ohtoshi R."/>
            <person name="Moran D.A.P."/>
            <person name="Shinohara A."/>
            <person name="Yoshida Y."/>
            <person name="Fujiwara M."/>
            <person name="Mori M."/>
            <person name="Tomita M."/>
            <person name="Arakawa K."/>
        </authorList>
    </citation>
    <scope>NUCLEOTIDE SEQUENCE [LARGE SCALE GENOMIC DNA]</scope>
</reference>
<evidence type="ECO:0000313" key="1">
    <source>
        <dbReference type="EMBL" id="GBN30107.1"/>
    </source>
</evidence>
<accession>A0A4Y2MW72</accession>
<dbReference type="Proteomes" id="UP000499080">
    <property type="component" value="Unassembled WGS sequence"/>
</dbReference>
<proteinExistence type="predicted"/>
<dbReference type="EMBL" id="BGPR01007869">
    <property type="protein sequence ID" value="GBN30107.1"/>
    <property type="molecule type" value="Genomic_DNA"/>
</dbReference>
<protein>
    <submittedName>
        <fullName evidence="1">Uncharacterized protein</fullName>
    </submittedName>
</protein>
<evidence type="ECO:0000313" key="2">
    <source>
        <dbReference type="Proteomes" id="UP000499080"/>
    </source>
</evidence>
<comment type="caution">
    <text evidence="1">The sequence shown here is derived from an EMBL/GenBank/DDBJ whole genome shotgun (WGS) entry which is preliminary data.</text>
</comment>
<keyword evidence="2" id="KW-1185">Reference proteome</keyword>
<sequence length="102" mass="11116">MTDENYNEDTDSFDVDFDGFNDDSDGFGADSGGFDDDSILGECNGNSDSCPSKSRMNKLQGNCNRCGIAYGGSESGRVINGRPVRPVYKYPWIVSSDSLNYI</sequence>
<dbReference type="AlphaFoldDB" id="A0A4Y2MW72"/>